<evidence type="ECO:0000313" key="3">
    <source>
        <dbReference type="Proteomes" id="UP000248886"/>
    </source>
</evidence>
<dbReference type="PROSITE" id="PS51733">
    <property type="entry name" value="BPL_LPL_CATALYTIC"/>
    <property type="match status" value="1"/>
</dbReference>
<proteinExistence type="predicted"/>
<dbReference type="SUPFAM" id="SSF55681">
    <property type="entry name" value="Class II aaRS and biotin synthetases"/>
    <property type="match status" value="1"/>
</dbReference>
<dbReference type="Pfam" id="PF01976">
    <property type="entry name" value="DUF116"/>
    <property type="match status" value="1"/>
</dbReference>
<dbReference type="Proteomes" id="UP000248886">
    <property type="component" value="Unassembled WGS sequence"/>
</dbReference>
<dbReference type="Pfam" id="PF21948">
    <property type="entry name" value="LplA-B_cat"/>
    <property type="match status" value="1"/>
</dbReference>
<evidence type="ECO:0000259" key="1">
    <source>
        <dbReference type="PROSITE" id="PS51733"/>
    </source>
</evidence>
<name>A0A2W1KG71_ACIFR</name>
<dbReference type="RefSeq" id="WP_012537354.1">
    <property type="nucleotide sequence ID" value="NZ_AP025160.1"/>
</dbReference>
<dbReference type="AlphaFoldDB" id="A0A2W1KG71"/>
<gene>
    <name evidence="2" type="ORF">DN052_09920</name>
</gene>
<dbReference type="GeneID" id="65281760"/>
<dbReference type="InterPro" id="IPR004143">
    <property type="entry name" value="BPL_LPL_catalytic"/>
</dbReference>
<comment type="caution">
    <text evidence="2">The sequence shown here is derived from an EMBL/GenBank/DDBJ whole genome shotgun (WGS) entry which is preliminary data.</text>
</comment>
<dbReference type="PANTHER" id="PTHR43679">
    <property type="entry name" value="OCTANOYLTRANSFERASE LIPM-RELATED"/>
    <property type="match status" value="1"/>
</dbReference>
<feature type="domain" description="BPL/LPL catalytic" evidence="1">
    <location>
        <begin position="30"/>
        <end position="209"/>
    </location>
</feature>
<organism evidence="2 3">
    <name type="scientific">Acidithiobacillus ferrooxidans</name>
    <name type="common">Thiobacillus ferrooxidans</name>
    <dbReference type="NCBI Taxonomy" id="920"/>
    <lineage>
        <taxon>Bacteria</taxon>
        <taxon>Pseudomonadati</taxon>
        <taxon>Pseudomonadota</taxon>
        <taxon>Acidithiobacillia</taxon>
        <taxon>Acidithiobacillales</taxon>
        <taxon>Acidithiobacillaceae</taxon>
        <taxon>Acidithiobacillus</taxon>
    </lineage>
</organism>
<dbReference type="PANTHER" id="PTHR43679:SF2">
    <property type="entry name" value="OCTANOYL-[GCVH]:PROTEIN N-OCTANOYLTRANSFERASE"/>
    <property type="match status" value="1"/>
</dbReference>
<dbReference type="InterPro" id="IPR050664">
    <property type="entry name" value="Octanoyltrans_LipM/LipL"/>
</dbReference>
<dbReference type="InterPro" id="IPR002829">
    <property type="entry name" value="DUF116"/>
</dbReference>
<dbReference type="EMBL" id="QKQP01000005">
    <property type="protein sequence ID" value="PZD80744.1"/>
    <property type="molecule type" value="Genomic_DNA"/>
</dbReference>
<dbReference type="InterPro" id="IPR045864">
    <property type="entry name" value="aa-tRNA-synth_II/BPL/LPL"/>
</dbReference>
<accession>A0A2W1KG71</accession>
<protein>
    <submittedName>
        <fullName evidence="2">DUF116 domain-containing protein</fullName>
    </submittedName>
</protein>
<reference evidence="2 3" key="1">
    <citation type="submission" date="2018-06" db="EMBL/GenBank/DDBJ databases">
        <title>Draft sequence of Acidithiobacillus ferrooxidans CCM 4253.</title>
        <authorList>
            <person name="Moya-Beltran A."/>
            <person name="Castro M."/>
            <person name="Covarrubias P.C."/>
            <person name="Issotta F."/>
            <person name="Janiczek O."/>
            <person name="Mandl M."/>
            <person name="Kucera J."/>
            <person name="Quatrini R."/>
        </authorList>
    </citation>
    <scope>NUCLEOTIDE SEQUENCE [LARGE SCALE GENOMIC DNA]</scope>
    <source>
        <strain evidence="2 3">CCM 4253</strain>
    </source>
</reference>
<dbReference type="OMA" id="KPECVLI"/>
<sequence>MDKLLWGDSGLRDAADNIILDAHQMIVTRMESLPMLRFYENGHAVALGAFEDKDFAVRTAYCRARSIPVIRRITGGGTAYLYPDQVAWSLTIQAQEFSMAQWLERLCMAVCNGLSSSGYENVYFHKPNDIYANNRKLGSVYVGMQDDVIVANGTLYRSLDISTMLRALRVPKEKLTVDGIHTAGLHFTTLQNQSAADLVNLKESLARFMAQMCNLETLVHTPWIDSVSHSPRGGHEQFPEPDHGRTYSGFLATSGGVLHGSITLDDELRISSAKIGGNVYVRPHHLFKKIQSVWYGASESEISQRMESLLYDLRWEMSGFSPGHVIKLFHRLFERNRIAQQLAITASAANSFMVHDPDGDMDAMEIAAQAEAVLVPYCAKPAWCKWRHKDGCSRCGKCDVGDIYDLAGRQGLKVTTVKNFEHLEQTLKTLKLQDTRCYIGMCCNNFYIKHEDAFRAAGIPALLLDIAGANCYDLLQEQAAYSGKFIAESAIDLEVAAKVIHIAHQSNACH</sequence>
<dbReference type="Gene3D" id="3.30.930.10">
    <property type="entry name" value="Bira Bifunctional Protein, Domain 2"/>
    <property type="match status" value="1"/>
</dbReference>
<evidence type="ECO:0000313" key="2">
    <source>
        <dbReference type="EMBL" id="PZD80744.1"/>
    </source>
</evidence>
<dbReference type="OrthoDB" id="9787898at2"/>